<evidence type="ECO:0000313" key="2">
    <source>
        <dbReference type="EMBL" id="OGF27527.1"/>
    </source>
</evidence>
<keyword evidence="1" id="KW-0812">Transmembrane</keyword>
<reference evidence="2 3" key="1">
    <citation type="journal article" date="2016" name="Nat. Commun.">
        <title>Thousands of microbial genomes shed light on interconnected biogeochemical processes in an aquifer system.</title>
        <authorList>
            <person name="Anantharaman K."/>
            <person name="Brown C.T."/>
            <person name="Hug L.A."/>
            <person name="Sharon I."/>
            <person name="Castelle C.J."/>
            <person name="Probst A.J."/>
            <person name="Thomas B.C."/>
            <person name="Singh A."/>
            <person name="Wilkins M.J."/>
            <person name="Karaoz U."/>
            <person name="Brodie E.L."/>
            <person name="Williams K.H."/>
            <person name="Hubbard S.S."/>
            <person name="Banfield J.F."/>
        </authorList>
    </citation>
    <scope>NUCLEOTIDE SEQUENCE [LARGE SCALE GENOMIC DNA]</scope>
</reference>
<gene>
    <name evidence="2" type="ORF">A2227_01610</name>
</gene>
<proteinExistence type="predicted"/>
<keyword evidence="1" id="KW-0472">Membrane</keyword>
<dbReference type="InterPro" id="IPR017853">
    <property type="entry name" value="GH"/>
</dbReference>
<dbReference type="AlphaFoldDB" id="A0A1F5SLF0"/>
<dbReference type="Proteomes" id="UP000178367">
    <property type="component" value="Unassembled WGS sequence"/>
</dbReference>
<keyword evidence="1" id="KW-1133">Transmembrane helix</keyword>
<organism evidence="2 3">
    <name type="scientific">Candidatus Falkowbacteria bacterium RIFOXYA2_FULL_47_19</name>
    <dbReference type="NCBI Taxonomy" id="1797994"/>
    <lineage>
        <taxon>Bacteria</taxon>
        <taxon>Candidatus Falkowiibacteriota</taxon>
    </lineage>
</organism>
<dbReference type="EMBL" id="MFGB01000007">
    <property type="protein sequence ID" value="OGF27527.1"/>
    <property type="molecule type" value="Genomic_DNA"/>
</dbReference>
<evidence type="ECO:0008006" key="4">
    <source>
        <dbReference type="Google" id="ProtNLM"/>
    </source>
</evidence>
<evidence type="ECO:0000313" key="3">
    <source>
        <dbReference type="Proteomes" id="UP000178367"/>
    </source>
</evidence>
<dbReference type="SUPFAM" id="SSF51445">
    <property type="entry name" value="(Trans)glycosidases"/>
    <property type="match status" value="1"/>
</dbReference>
<comment type="caution">
    <text evidence="2">The sequence shown here is derived from an EMBL/GenBank/DDBJ whole genome shotgun (WGS) entry which is preliminary data.</text>
</comment>
<protein>
    <recommendedName>
        <fullName evidence="4">Glycosyl hydrolase-like 10 domain-containing protein</fullName>
    </recommendedName>
</protein>
<feature type="transmembrane region" description="Helical" evidence="1">
    <location>
        <begin position="7"/>
        <end position="26"/>
    </location>
</feature>
<sequence>MLKKSEYSLLALSLFIAVFIFVFYQIGLDPLLKEKSAKGSEIGGRIREVSTHRSENELIRSVRIDLSSVDIPSDFNQYAADIMARLVESGANAVYISPWSDGRANYESLRAPLNDFGKNGFLENFIKEARVRNIKTYAWFVAGKDNFPFFSNPEWFAKTLDGKDYYQADEPGVELPFASLDNRDYLRYHLELINEVNDLPIDGWVISEPVIGWGDAYDSFYTDFSLATIARFKSKTGIDPKILFDENSDLYYENNPSLYAEWINLRAGIVTDFVAASIEEIRKKPNRTVIVTLFTEPDRNGRLTALSGIREWLGTDVPAIAALKPDYFELQALFADFEYPQNPVWAAEMVKQFRAQLPYGPPLLVSVQGFGVAPDDFAAAISSAMKTDVKGVSFYAYHTLSEAHWMALGSIWGE</sequence>
<evidence type="ECO:0000256" key="1">
    <source>
        <dbReference type="SAM" id="Phobius"/>
    </source>
</evidence>
<dbReference type="Gene3D" id="3.20.20.80">
    <property type="entry name" value="Glycosidases"/>
    <property type="match status" value="1"/>
</dbReference>
<accession>A0A1F5SLF0</accession>
<name>A0A1F5SLF0_9BACT</name>